<dbReference type="SUPFAM" id="SSF53474">
    <property type="entry name" value="alpha/beta-Hydrolases"/>
    <property type="match status" value="1"/>
</dbReference>
<dbReference type="OrthoDB" id="9815425at2"/>
<dbReference type="EMBL" id="FOLT01000003">
    <property type="protein sequence ID" value="SFC16958.1"/>
    <property type="molecule type" value="Genomic_DNA"/>
</dbReference>
<reference evidence="4" key="1">
    <citation type="submission" date="2016-10" db="EMBL/GenBank/DDBJ databases">
        <authorList>
            <person name="Varghese N."/>
            <person name="Submissions S."/>
        </authorList>
    </citation>
    <scope>NUCLEOTIDE SEQUENCE [LARGE SCALE GENOMIC DNA]</scope>
    <source>
        <strain evidence="4">DSM 23664</strain>
    </source>
</reference>
<organism evidence="3 4">
    <name type="scientific">Alkalibacterium subtropicum</name>
    <dbReference type="NCBI Taxonomy" id="753702"/>
    <lineage>
        <taxon>Bacteria</taxon>
        <taxon>Bacillati</taxon>
        <taxon>Bacillota</taxon>
        <taxon>Bacilli</taxon>
        <taxon>Lactobacillales</taxon>
        <taxon>Carnobacteriaceae</taxon>
        <taxon>Alkalibacterium</taxon>
    </lineage>
</organism>
<proteinExistence type="predicted"/>
<dbReference type="STRING" id="753702.SAMN04488102_103291"/>
<dbReference type="InterPro" id="IPR050300">
    <property type="entry name" value="GDXG_lipolytic_enzyme"/>
</dbReference>
<keyword evidence="1" id="KW-0378">Hydrolase</keyword>
<evidence type="ECO:0000313" key="3">
    <source>
        <dbReference type="EMBL" id="SFC16958.1"/>
    </source>
</evidence>
<feature type="domain" description="Alpha/beta hydrolase fold-3" evidence="2">
    <location>
        <begin position="61"/>
        <end position="268"/>
    </location>
</feature>
<sequence>MSLASLSFRIAATIHDKKRDWGLKVDPTIRAHSDIQYGKSKKYNSLDIYYPKGTHEKLPVIVNFHGGGYVHGLKKNYIHYGMFLAKQGFVFVNPSYHLAPKKKYPTPLEDLNQVMHWIAENADTYYMDVSNLFIVGDSAGAQLAFQYSTMYTNPEYSKLFDFELPRTPVIQGIALNCGMYEIFKKMAALIKGEKVDADLELIVLLKDYLGIDWKQYEEHFAVKDFVTERFPPTYLMTAEYDLLREEALPMYEALTKRGVKVTYKKFGEQGEEEYTHIFHCDMNLEEAKEANREETRFFKSLLN</sequence>
<dbReference type="AlphaFoldDB" id="A0A1I1H4F4"/>
<dbReference type="RefSeq" id="WP_091529176.1">
    <property type="nucleotide sequence ID" value="NZ_FOLT01000003.1"/>
</dbReference>
<protein>
    <submittedName>
        <fullName evidence="3">Acetyl esterase/lipase</fullName>
    </submittedName>
</protein>
<dbReference type="Gene3D" id="3.40.50.1820">
    <property type="entry name" value="alpha/beta hydrolase"/>
    <property type="match status" value="1"/>
</dbReference>
<dbReference type="InterPro" id="IPR029058">
    <property type="entry name" value="AB_hydrolase_fold"/>
</dbReference>
<dbReference type="InterPro" id="IPR013094">
    <property type="entry name" value="AB_hydrolase_3"/>
</dbReference>
<name>A0A1I1H4F4_9LACT</name>
<keyword evidence="4" id="KW-1185">Reference proteome</keyword>
<dbReference type="PANTHER" id="PTHR48081">
    <property type="entry name" value="AB HYDROLASE SUPERFAMILY PROTEIN C4A8.06C"/>
    <property type="match status" value="1"/>
</dbReference>
<gene>
    <name evidence="3" type="ORF">SAMN04488102_103291</name>
</gene>
<evidence type="ECO:0000259" key="2">
    <source>
        <dbReference type="Pfam" id="PF07859"/>
    </source>
</evidence>
<accession>A0A1I1H4F4</accession>
<dbReference type="GO" id="GO:0016787">
    <property type="term" value="F:hydrolase activity"/>
    <property type="evidence" value="ECO:0007669"/>
    <property type="project" value="UniProtKB-KW"/>
</dbReference>
<dbReference type="Pfam" id="PF07859">
    <property type="entry name" value="Abhydrolase_3"/>
    <property type="match status" value="1"/>
</dbReference>
<dbReference type="Proteomes" id="UP000199612">
    <property type="component" value="Unassembled WGS sequence"/>
</dbReference>
<evidence type="ECO:0000256" key="1">
    <source>
        <dbReference type="ARBA" id="ARBA00022801"/>
    </source>
</evidence>
<evidence type="ECO:0000313" key="4">
    <source>
        <dbReference type="Proteomes" id="UP000199612"/>
    </source>
</evidence>